<comment type="caution">
    <text evidence="3">The sequence shown here is derived from an EMBL/GenBank/DDBJ whole genome shotgun (WGS) entry which is preliminary data.</text>
</comment>
<keyword evidence="1" id="KW-0479">Metal-binding</keyword>
<dbReference type="EMBL" id="QOCE01000045">
    <property type="protein sequence ID" value="RBW51609.1"/>
    <property type="molecule type" value="Genomic_DNA"/>
</dbReference>
<dbReference type="Proteomes" id="UP000252706">
    <property type="component" value="Unassembled WGS sequence"/>
</dbReference>
<organism evidence="3 4">
    <name type="scientific">Phaeobacter gallaeciensis</name>
    <dbReference type="NCBI Taxonomy" id="60890"/>
    <lineage>
        <taxon>Bacteria</taxon>
        <taxon>Pseudomonadati</taxon>
        <taxon>Pseudomonadota</taxon>
        <taxon>Alphaproteobacteria</taxon>
        <taxon>Rhodobacterales</taxon>
        <taxon>Roseobacteraceae</taxon>
        <taxon>Phaeobacter</taxon>
    </lineage>
</organism>
<dbReference type="RefSeq" id="WP_113824963.1">
    <property type="nucleotide sequence ID" value="NZ_QOCE01000045.1"/>
</dbReference>
<dbReference type="Gene3D" id="3.40.50.1400">
    <property type="match status" value="2"/>
</dbReference>
<keyword evidence="2" id="KW-0456">Lyase</keyword>
<dbReference type="AlphaFoldDB" id="A0A366WSV6"/>
<proteinExistence type="predicted"/>
<dbReference type="Pfam" id="PF01903">
    <property type="entry name" value="CbiX"/>
    <property type="match status" value="1"/>
</dbReference>
<dbReference type="PANTHER" id="PTHR33542">
    <property type="entry name" value="SIROHYDROCHLORIN FERROCHELATASE, CHLOROPLASTIC"/>
    <property type="match status" value="1"/>
</dbReference>
<evidence type="ECO:0000313" key="3">
    <source>
        <dbReference type="EMBL" id="RBW51609.1"/>
    </source>
</evidence>
<dbReference type="SUPFAM" id="SSF53800">
    <property type="entry name" value="Chelatase"/>
    <property type="match status" value="1"/>
</dbReference>
<name>A0A366WSV6_9RHOB</name>
<dbReference type="InterPro" id="IPR050963">
    <property type="entry name" value="Sirohydro_Cobaltochel/CbiX"/>
</dbReference>
<accession>A0A366WSV6</accession>
<dbReference type="InterPro" id="IPR002762">
    <property type="entry name" value="CbiX-like"/>
</dbReference>
<evidence type="ECO:0000256" key="2">
    <source>
        <dbReference type="ARBA" id="ARBA00023239"/>
    </source>
</evidence>
<sequence>MPQALIVAHGQPSSPDQAETALAQLAGQVQKHTKGYEIGSATLAAPNALEAALATSPNVEVIYPLFMTKGWFVTQALPKRLGGTPIQILDPFGLDPALPRLAADAVQALANQKGWPLEDLDVVLAAHGSGRSRNPATVTRDFGHALQAQLACKDLLVGYVEEDPSIESAARTAGEHAICLPFFAAQGGHADDDVPNALRSANFQGEHMPVLGALSTVPELIAQSIVKALDLL</sequence>
<dbReference type="GO" id="GO:0016829">
    <property type="term" value="F:lyase activity"/>
    <property type="evidence" value="ECO:0007669"/>
    <property type="project" value="UniProtKB-KW"/>
</dbReference>
<evidence type="ECO:0000256" key="1">
    <source>
        <dbReference type="ARBA" id="ARBA00022723"/>
    </source>
</evidence>
<reference evidence="3 4" key="1">
    <citation type="submission" date="2018-07" db="EMBL/GenBank/DDBJ databases">
        <title>Modular assembly of carbohydrate-degrading microbial communities in the ocean.</title>
        <authorList>
            <person name="Enke T.N."/>
            <person name="Datta M.S."/>
            <person name="Schwartzman J.A."/>
            <person name="Cermak N."/>
            <person name="Schmitz D.A."/>
            <person name="Barrere J."/>
            <person name="Cordero O.X."/>
        </authorList>
    </citation>
    <scope>NUCLEOTIDE SEQUENCE [LARGE SCALE GENOMIC DNA]</scope>
    <source>
        <strain evidence="3 4">C3M10</strain>
    </source>
</reference>
<dbReference type="PANTHER" id="PTHR33542:SF3">
    <property type="entry name" value="SIROHYDROCHLORIN FERROCHELATASE, CHLOROPLASTIC"/>
    <property type="match status" value="1"/>
</dbReference>
<protein>
    <submittedName>
        <fullName evidence="3">Cobalamin biosynthesis protein CbiX</fullName>
    </submittedName>
</protein>
<gene>
    <name evidence="3" type="ORF">DS909_18645</name>
</gene>
<dbReference type="OrthoDB" id="7346027at2"/>
<evidence type="ECO:0000313" key="4">
    <source>
        <dbReference type="Proteomes" id="UP000252706"/>
    </source>
</evidence>
<dbReference type="GO" id="GO:0046872">
    <property type="term" value="F:metal ion binding"/>
    <property type="evidence" value="ECO:0007669"/>
    <property type="project" value="UniProtKB-KW"/>
</dbReference>